<feature type="non-terminal residue" evidence="2">
    <location>
        <position position="56"/>
    </location>
</feature>
<accession>A0A8J2L579</accession>
<sequence length="56" mass="6167">MACVGHTPKKLYEASADGKEAESEMYADNREGGNKRRLEEDLTEAEVKKARHTGGT</sequence>
<feature type="region of interest" description="Disordered" evidence="1">
    <location>
        <begin position="14"/>
        <end position="56"/>
    </location>
</feature>
<gene>
    <name evidence="2" type="ORF">AFUS01_LOCUS38873</name>
</gene>
<proteinExistence type="predicted"/>
<dbReference type="Proteomes" id="UP000708208">
    <property type="component" value="Unassembled WGS sequence"/>
</dbReference>
<keyword evidence="3" id="KW-1185">Reference proteome</keyword>
<evidence type="ECO:0000313" key="2">
    <source>
        <dbReference type="EMBL" id="CAG7828985.1"/>
    </source>
</evidence>
<name>A0A8J2L579_9HEXA</name>
<evidence type="ECO:0000256" key="1">
    <source>
        <dbReference type="SAM" id="MobiDB-lite"/>
    </source>
</evidence>
<protein>
    <submittedName>
        <fullName evidence="2">Uncharacterized protein</fullName>
    </submittedName>
</protein>
<organism evidence="2 3">
    <name type="scientific">Allacma fusca</name>
    <dbReference type="NCBI Taxonomy" id="39272"/>
    <lineage>
        <taxon>Eukaryota</taxon>
        <taxon>Metazoa</taxon>
        <taxon>Ecdysozoa</taxon>
        <taxon>Arthropoda</taxon>
        <taxon>Hexapoda</taxon>
        <taxon>Collembola</taxon>
        <taxon>Symphypleona</taxon>
        <taxon>Sminthuridae</taxon>
        <taxon>Allacma</taxon>
    </lineage>
</organism>
<dbReference type="EMBL" id="CAJVCH010549647">
    <property type="protein sequence ID" value="CAG7828985.1"/>
    <property type="molecule type" value="Genomic_DNA"/>
</dbReference>
<dbReference type="AlphaFoldDB" id="A0A8J2L579"/>
<reference evidence="2" key="1">
    <citation type="submission" date="2021-06" db="EMBL/GenBank/DDBJ databases">
        <authorList>
            <person name="Hodson N. C."/>
            <person name="Mongue J. A."/>
            <person name="Jaron S. K."/>
        </authorList>
    </citation>
    <scope>NUCLEOTIDE SEQUENCE</scope>
</reference>
<feature type="compositionally biased region" description="Basic and acidic residues" evidence="1">
    <location>
        <begin position="14"/>
        <end position="48"/>
    </location>
</feature>
<evidence type="ECO:0000313" key="3">
    <source>
        <dbReference type="Proteomes" id="UP000708208"/>
    </source>
</evidence>
<comment type="caution">
    <text evidence="2">The sequence shown here is derived from an EMBL/GenBank/DDBJ whole genome shotgun (WGS) entry which is preliminary data.</text>
</comment>